<dbReference type="OrthoDB" id="9810148at2"/>
<dbReference type="GO" id="GO:0006261">
    <property type="term" value="P:DNA-templated DNA replication"/>
    <property type="evidence" value="ECO:0007669"/>
    <property type="project" value="TreeGrafter"/>
</dbReference>
<evidence type="ECO:0000256" key="2">
    <source>
        <dbReference type="ARBA" id="ARBA00012417"/>
    </source>
</evidence>
<dbReference type="Proteomes" id="UP000188246">
    <property type="component" value="Chromosome"/>
</dbReference>
<dbReference type="NCBIfam" id="TIGR02397">
    <property type="entry name" value="dnaX_nterm"/>
    <property type="match status" value="1"/>
</dbReference>
<dbReference type="CDD" id="cd18137">
    <property type="entry name" value="HLD_clamp_pol_III_gamma_tau"/>
    <property type="match status" value="1"/>
</dbReference>
<keyword evidence="11" id="KW-1185">Reference proteome</keyword>
<evidence type="ECO:0000256" key="6">
    <source>
        <dbReference type="ARBA" id="ARBA00022840"/>
    </source>
</evidence>
<dbReference type="CDD" id="cd00009">
    <property type="entry name" value="AAA"/>
    <property type="match status" value="1"/>
</dbReference>
<evidence type="ECO:0000313" key="10">
    <source>
        <dbReference type="EMBL" id="AQP54327.1"/>
    </source>
</evidence>
<feature type="region of interest" description="Disordered" evidence="9">
    <location>
        <begin position="396"/>
        <end position="419"/>
    </location>
</feature>
<dbReference type="SUPFAM" id="SSF52540">
    <property type="entry name" value="P-loop containing nucleoside triphosphate hydrolases"/>
    <property type="match status" value="1"/>
</dbReference>
<dbReference type="STRING" id="633807.BW732_08895"/>
<dbReference type="FunFam" id="1.10.8.60:FF:000013">
    <property type="entry name" value="DNA polymerase III subunit gamma/tau"/>
    <property type="match status" value="1"/>
</dbReference>
<dbReference type="PANTHER" id="PTHR11669:SF0">
    <property type="entry name" value="PROTEIN STICHEL-LIKE 2"/>
    <property type="match status" value="1"/>
</dbReference>
<keyword evidence="7" id="KW-0548">Nucleotidyltransferase</keyword>
<dbReference type="Gene3D" id="1.20.272.10">
    <property type="match status" value="1"/>
</dbReference>
<dbReference type="AlphaFoldDB" id="A0A1Q2D7J9"/>
<dbReference type="EMBL" id="CP019609">
    <property type="protein sequence ID" value="AQP54327.1"/>
    <property type="molecule type" value="Genomic_DNA"/>
</dbReference>
<dbReference type="EC" id="2.7.7.7" evidence="2"/>
<dbReference type="FunFam" id="3.40.50.300:FF:000014">
    <property type="entry name" value="DNA polymerase III subunit gamma/tau"/>
    <property type="match status" value="1"/>
</dbReference>
<dbReference type="InterPro" id="IPR045085">
    <property type="entry name" value="HLD_clamp_pol_III_gamma_tau"/>
</dbReference>
<evidence type="ECO:0000256" key="8">
    <source>
        <dbReference type="ARBA" id="ARBA00049244"/>
    </source>
</evidence>
<keyword evidence="3" id="KW-0479">Metal-binding</keyword>
<dbReference type="PANTHER" id="PTHR11669">
    <property type="entry name" value="REPLICATION FACTOR C / DNA POLYMERASE III GAMMA-TAU SUBUNIT"/>
    <property type="match status" value="1"/>
</dbReference>
<dbReference type="SUPFAM" id="SSF48019">
    <property type="entry name" value="post-AAA+ oligomerization domain-like"/>
    <property type="match status" value="1"/>
</dbReference>
<dbReference type="SMART" id="SM00382">
    <property type="entry name" value="AAA"/>
    <property type="match status" value="1"/>
</dbReference>
<keyword evidence="7" id="KW-0808">Transferase</keyword>
<organism evidence="10 11">
    <name type="scientific">Vagococcus penaei</name>
    <dbReference type="NCBI Taxonomy" id="633807"/>
    <lineage>
        <taxon>Bacteria</taxon>
        <taxon>Bacillati</taxon>
        <taxon>Bacillota</taxon>
        <taxon>Bacilli</taxon>
        <taxon>Lactobacillales</taxon>
        <taxon>Enterococcaceae</taxon>
        <taxon>Vagococcus</taxon>
    </lineage>
</organism>
<dbReference type="InterPro" id="IPR008921">
    <property type="entry name" value="DNA_pol3_clamp-load_cplx_C"/>
</dbReference>
<evidence type="ECO:0000256" key="7">
    <source>
        <dbReference type="ARBA" id="ARBA00022932"/>
    </source>
</evidence>
<dbReference type="GO" id="GO:0046872">
    <property type="term" value="F:metal ion binding"/>
    <property type="evidence" value="ECO:0007669"/>
    <property type="project" value="UniProtKB-KW"/>
</dbReference>
<name>A0A1Q2D7J9_9ENTE</name>
<dbReference type="Gene3D" id="1.10.8.60">
    <property type="match status" value="1"/>
</dbReference>
<dbReference type="PRINTS" id="PR00300">
    <property type="entry name" value="CLPPROTEASEA"/>
</dbReference>
<feature type="compositionally biased region" description="Basic and acidic residues" evidence="9">
    <location>
        <begin position="396"/>
        <end position="410"/>
    </location>
</feature>
<dbReference type="KEGG" id="vpi:BW732_08895"/>
<dbReference type="RefSeq" id="WP_077276403.1">
    <property type="nucleotide sequence ID" value="NZ_CP019609.1"/>
</dbReference>
<dbReference type="GO" id="GO:0003677">
    <property type="term" value="F:DNA binding"/>
    <property type="evidence" value="ECO:0007669"/>
    <property type="project" value="InterPro"/>
</dbReference>
<dbReference type="GO" id="GO:0005524">
    <property type="term" value="F:ATP binding"/>
    <property type="evidence" value="ECO:0007669"/>
    <property type="project" value="UniProtKB-KW"/>
</dbReference>
<keyword evidence="6" id="KW-0067">ATP-binding</keyword>
<dbReference type="Pfam" id="PF13177">
    <property type="entry name" value="DNA_pol3_delta2"/>
    <property type="match status" value="1"/>
</dbReference>
<dbReference type="Pfam" id="PF22608">
    <property type="entry name" value="DNAX_ATPase_lid"/>
    <property type="match status" value="1"/>
</dbReference>
<reference evidence="10 11" key="1">
    <citation type="journal article" date="2010" name="Int. J. Syst. Evol. Microbiol.">
        <title>Vagococcus penaei sp. nov., isolated from spoilage microbiota of cooked shrimp (Penaeus vannamei).</title>
        <authorList>
            <person name="Jaffres E."/>
            <person name="Prevost H."/>
            <person name="Rossero A."/>
            <person name="Joffraud J.J."/>
            <person name="Dousset X."/>
        </authorList>
    </citation>
    <scope>NUCLEOTIDE SEQUENCE [LARGE SCALE GENOMIC DNA]</scope>
    <source>
        <strain evidence="10 11">CD276</strain>
    </source>
</reference>
<sequence length="568" mass="64179">MTYQALYREWRSQTFNDMVGQQMITQTLKNAIVQDKVSHAYLFTGPRGTGKTSAAKIFAKAINCPNNTDGEPCNHCPNCIGITEGTINDVLEIDAASNNGVEEIRDIRDKVKYAPTQVPYKIYIIDEVHMLSTGAFNALLKTLEEPPEHVIFILATTEPHKIPATIISRTQCFDFKRISADNIEEHMAEILTTKKIDFEDTALKVIARSAEGGMRDALSILDQAISFSDGQLTLQDALEVTGSLTNDMMDDYLLACYHHETETALELLNKLLDEGKESQRIVENLLMYCRDLLMYQKAPNLVEAQVGYCTDKFKLLSQEIVTEMFYHWINQLNDSLKEMKYSHQPTIYLEVLTVKLTTTKQGTDISASQTKAIDSGEIHQLEEKIKRLETQLNELKEHGLTTNRASERESAATPKKAKQSTYRVPKEQVYQILEVATKDHLVKVRSVWEDLLQMLTVTQRALIKASEPVAASEQGLVLAFDYDILCQKTSQDTDLQEVIRQGLARLVQYNPQIVSIPKQHWGELRQGFIAQMNRNNTDKNGQSEPEKVEPIVAEAKDLFGDLVDVVDD</sequence>
<dbReference type="InterPro" id="IPR012763">
    <property type="entry name" value="DNA_pol_III_sug/sutau_N"/>
</dbReference>
<evidence type="ECO:0000313" key="11">
    <source>
        <dbReference type="Proteomes" id="UP000188246"/>
    </source>
</evidence>
<dbReference type="Gene3D" id="3.40.50.300">
    <property type="entry name" value="P-loop containing nucleotide triphosphate hydrolases"/>
    <property type="match status" value="1"/>
</dbReference>
<evidence type="ECO:0000256" key="3">
    <source>
        <dbReference type="ARBA" id="ARBA00022723"/>
    </source>
</evidence>
<keyword evidence="5" id="KW-0862">Zinc</keyword>
<evidence type="ECO:0000256" key="1">
    <source>
        <dbReference type="ARBA" id="ARBA00006360"/>
    </source>
</evidence>
<comment type="catalytic activity">
    <reaction evidence="8">
        <text>DNA(n) + a 2'-deoxyribonucleoside 5'-triphosphate = DNA(n+1) + diphosphate</text>
        <dbReference type="Rhea" id="RHEA:22508"/>
        <dbReference type="Rhea" id="RHEA-COMP:17339"/>
        <dbReference type="Rhea" id="RHEA-COMP:17340"/>
        <dbReference type="ChEBI" id="CHEBI:33019"/>
        <dbReference type="ChEBI" id="CHEBI:61560"/>
        <dbReference type="ChEBI" id="CHEBI:173112"/>
        <dbReference type="EC" id="2.7.7.7"/>
    </reaction>
</comment>
<dbReference type="InterPro" id="IPR003593">
    <property type="entry name" value="AAA+_ATPase"/>
</dbReference>
<accession>A0A1Q2D7J9</accession>
<keyword evidence="4" id="KW-0547">Nucleotide-binding</keyword>
<dbReference type="InterPro" id="IPR050238">
    <property type="entry name" value="DNA_Rep/Repair_Clamp_Loader"/>
</dbReference>
<comment type="similarity">
    <text evidence="1">Belongs to the DnaX/STICHEL family.</text>
</comment>
<evidence type="ECO:0000256" key="5">
    <source>
        <dbReference type="ARBA" id="ARBA00022833"/>
    </source>
</evidence>
<gene>
    <name evidence="10" type="ORF">BW732_08895</name>
</gene>
<dbReference type="GO" id="GO:0009360">
    <property type="term" value="C:DNA polymerase III complex"/>
    <property type="evidence" value="ECO:0007669"/>
    <property type="project" value="InterPro"/>
</dbReference>
<dbReference type="NCBIfam" id="NF004046">
    <property type="entry name" value="PRK05563.1"/>
    <property type="match status" value="1"/>
</dbReference>
<proteinExistence type="inferred from homology"/>
<keyword evidence="7" id="KW-0239">DNA-directed DNA polymerase</keyword>
<evidence type="ECO:0000256" key="9">
    <source>
        <dbReference type="SAM" id="MobiDB-lite"/>
    </source>
</evidence>
<dbReference type="InterPro" id="IPR027417">
    <property type="entry name" value="P-loop_NTPase"/>
</dbReference>
<evidence type="ECO:0000256" key="4">
    <source>
        <dbReference type="ARBA" id="ARBA00022741"/>
    </source>
</evidence>
<protein>
    <recommendedName>
        <fullName evidence="2">DNA-directed DNA polymerase</fullName>
        <ecNumber evidence="2">2.7.7.7</ecNumber>
    </recommendedName>
</protein>
<dbReference type="InterPro" id="IPR001270">
    <property type="entry name" value="ClpA/B"/>
</dbReference>
<dbReference type="GO" id="GO:0003887">
    <property type="term" value="F:DNA-directed DNA polymerase activity"/>
    <property type="evidence" value="ECO:0007669"/>
    <property type="project" value="UniProtKB-KW"/>
</dbReference>